<evidence type="ECO:0000256" key="3">
    <source>
        <dbReference type="ARBA" id="ARBA00023163"/>
    </source>
</evidence>
<dbReference type="InterPro" id="IPR009057">
    <property type="entry name" value="Homeodomain-like_sf"/>
</dbReference>
<dbReference type="InParanoid" id="A0A2U3N0L5"/>
<evidence type="ECO:0000256" key="2">
    <source>
        <dbReference type="ARBA" id="ARBA00023125"/>
    </source>
</evidence>
<dbReference type="GO" id="GO:0003677">
    <property type="term" value="F:DNA binding"/>
    <property type="evidence" value="ECO:0007669"/>
    <property type="project" value="UniProtKB-UniRule"/>
</dbReference>
<dbReference type="SUPFAM" id="SSF46689">
    <property type="entry name" value="Homeodomain-like"/>
    <property type="match status" value="1"/>
</dbReference>
<dbReference type="InterPro" id="IPR041490">
    <property type="entry name" value="KstR2_TetR_C"/>
</dbReference>
<dbReference type="EMBL" id="OOGT01000117">
    <property type="protein sequence ID" value="SPL71226.1"/>
    <property type="molecule type" value="Genomic_DNA"/>
</dbReference>
<reference evidence="7" key="1">
    <citation type="submission" date="2018-03" db="EMBL/GenBank/DDBJ databases">
        <authorList>
            <person name="Blom J."/>
        </authorList>
    </citation>
    <scope>NUCLEOTIDE SEQUENCE [LARGE SCALE GENOMIC DNA]</scope>
    <source>
        <strain evidence="7">KPC-SM-21</strain>
    </source>
</reference>
<dbReference type="AlphaFoldDB" id="A0A2U3N0L5"/>
<dbReference type="PROSITE" id="PS50977">
    <property type="entry name" value="HTH_TETR_2"/>
    <property type="match status" value="1"/>
</dbReference>
<dbReference type="InterPro" id="IPR023772">
    <property type="entry name" value="DNA-bd_HTH_TetR-type_CS"/>
</dbReference>
<feature type="DNA-binding region" description="H-T-H motif" evidence="4">
    <location>
        <begin position="46"/>
        <end position="65"/>
    </location>
</feature>
<dbReference type="PROSITE" id="PS01081">
    <property type="entry name" value="HTH_TETR_1"/>
    <property type="match status" value="1"/>
</dbReference>
<keyword evidence="7" id="KW-1185">Reference proteome</keyword>
<sequence length="209" mass="23998">MEYFDKMIANSIHDIESIACFDQSPRGRLLLGAAYLFHKQGYEKTTVRELAQFIGIQSGSLFHHFKSKDDILANVMRETIIYNLARLQEAANASQQPEQQLKNLIKSELISITGDTGAAMAVLVYDWFALSKDKQNELLKLRNQYESIWLEVIQKLCDIDKIKHDAFIWRRLLGGAIAWTVTWYRPDGKISMDELTDIVWEMAIPPSSN</sequence>
<dbReference type="Proteomes" id="UP000245974">
    <property type="component" value="Unassembled WGS sequence"/>
</dbReference>
<dbReference type="InterPro" id="IPR001647">
    <property type="entry name" value="HTH_TetR"/>
</dbReference>
<dbReference type="Pfam" id="PF00440">
    <property type="entry name" value="TetR_N"/>
    <property type="match status" value="1"/>
</dbReference>
<dbReference type="PRINTS" id="PR00455">
    <property type="entry name" value="HTHTETR"/>
</dbReference>
<dbReference type="InterPro" id="IPR036271">
    <property type="entry name" value="Tet_transcr_reg_TetR-rel_C_sf"/>
</dbReference>
<evidence type="ECO:0000256" key="1">
    <source>
        <dbReference type="ARBA" id="ARBA00023015"/>
    </source>
</evidence>
<evidence type="ECO:0000259" key="5">
    <source>
        <dbReference type="PROSITE" id="PS50977"/>
    </source>
</evidence>
<name>A0A2U3N0L5_9GAMM</name>
<protein>
    <submittedName>
        <fullName evidence="6">HTH-type transcriptional repressor KstR2</fullName>
    </submittedName>
</protein>
<accession>A0A2U3N0L5</accession>
<feature type="domain" description="HTH tetR-type" evidence="5">
    <location>
        <begin position="23"/>
        <end position="83"/>
    </location>
</feature>
<dbReference type="Gene3D" id="1.10.357.10">
    <property type="entry name" value="Tetracycline Repressor, domain 2"/>
    <property type="match status" value="1"/>
</dbReference>
<keyword evidence="1" id="KW-0805">Transcription regulation</keyword>
<keyword evidence="3" id="KW-0804">Transcription</keyword>
<proteinExistence type="predicted"/>
<evidence type="ECO:0000256" key="4">
    <source>
        <dbReference type="PROSITE-ProRule" id="PRU00335"/>
    </source>
</evidence>
<dbReference type="Pfam" id="PF17932">
    <property type="entry name" value="TetR_C_24"/>
    <property type="match status" value="1"/>
</dbReference>
<dbReference type="SUPFAM" id="SSF48498">
    <property type="entry name" value="Tetracyclin repressor-like, C-terminal domain"/>
    <property type="match status" value="1"/>
</dbReference>
<evidence type="ECO:0000313" key="7">
    <source>
        <dbReference type="Proteomes" id="UP000245974"/>
    </source>
</evidence>
<organism evidence="6 7">
    <name type="scientific">Acinetobacter stercoris</name>
    <dbReference type="NCBI Taxonomy" id="2126983"/>
    <lineage>
        <taxon>Bacteria</taxon>
        <taxon>Pseudomonadati</taxon>
        <taxon>Pseudomonadota</taxon>
        <taxon>Gammaproteobacteria</taxon>
        <taxon>Moraxellales</taxon>
        <taxon>Moraxellaceae</taxon>
        <taxon>Acinetobacter</taxon>
    </lineage>
</organism>
<keyword evidence="2 4" id="KW-0238">DNA-binding</keyword>
<gene>
    <name evidence="6" type="primary">kstR2_2</name>
    <name evidence="6" type="ORF">KPC_2404</name>
</gene>
<evidence type="ECO:0000313" key="6">
    <source>
        <dbReference type="EMBL" id="SPL71226.1"/>
    </source>
</evidence>
<dbReference type="PANTHER" id="PTHR47506">
    <property type="entry name" value="TRANSCRIPTIONAL REGULATORY PROTEIN"/>
    <property type="match status" value="1"/>
</dbReference>
<dbReference type="PANTHER" id="PTHR47506:SF1">
    <property type="entry name" value="HTH-TYPE TRANSCRIPTIONAL REGULATOR YJDC"/>
    <property type="match status" value="1"/>
</dbReference>